<gene>
    <name evidence="2" type="ORF">JKIAZH3_G3202</name>
</gene>
<sequence>MSNISTVDYNAYPSNLLSSSRMDMLEHMVGTLIADFKKQDEDGKRVFEHRWNPTIFGGGVDITTIPGVVELLEQHRAEFGIIQDPMCLIAKAMSEYGRYCAARLRLETLIETHIKAGLTTALNTSSPGSVVHVLAQPTAEAASAINEDDDESTDSYSSSDSIGDISDESSSSSIASDEWSPCWHAAGIDISPPRRYRYRGLLPTVVGRHFSPMKAVARTTSAIPVQNMNRSQGWESFPSFVIGKIEPRPAVNTNAPRYKVVEPNSSASEVENTSFYASEASYDGDDRVDLPTQPTGEEALIIGDIEDELTDSCSCSDSMSIYFTPVDPAAHSTADEHSAFDRTDGESRESCSSSDYMSISFKSFHGAARPTSEDVSTIGDISDEFSDSSSSSISDEWSPCLHAAGINVSPPWRYHYPGLLPTVIGRHFSPMLALARTTSAIPVQATNPAGESRGLESFPSFVIGEIQPRPAAKKNNRVPRFRPQHRTLVPASSSSLAFALDSRLRSPRYLPLRNAPCRPLRLALD</sequence>
<comment type="caution">
    <text evidence="2">The sequence shown here is derived from an EMBL/GenBank/DDBJ whole genome shotgun (WGS) entry which is preliminary data.</text>
</comment>
<evidence type="ECO:0000313" key="3">
    <source>
        <dbReference type="Proteomes" id="UP000836402"/>
    </source>
</evidence>
<organism evidence="2 3">
    <name type="scientific">Tilletia caries</name>
    <name type="common">wheat bunt fungus</name>
    <dbReference type="NCBI Taxonomy" id="13290"/>
    <lineage>
        <taxon>Eukaryota</taxon>
        <taxon>Fungi</taxon>
        <taxon>Dikarya</taxon>
        <taxon>Basidiomycota</taxon>
        <taxon>Ustilaginomycotina</taxon>
        <taxon>Exobasidiomycetes</taxon>
        <taxon>Tilletiales</taxon>
        <taxon>Tilletiaceae</taxon>
        <taxon>Tilletia</taxon>
    </lineage>
</organism>
<reference evidence="2" key="1">
    <citation type="submission" date="2020-10" db="EMBL/GenBank/DDBJ databases">
        <authorList>
            <person name="Sedaghatjoo S."/>
        </authorList>
    </citation>
    <scope>NUCLEOTIDE SEQUENCE</scope>
    <source>
        <strain evidence="2">AZH3</strain>
    </source>
</reference>
<keyword evidence="3" id="KW-1185">Reference proteome</keyword>
<dbReference type="EMBL" id="CAJHJG010003964">
    <property type="protein sequence ID" value="CAD6937091.1"/>
    <property type="molecule type" value="Genomic_DNA"/>
</dbReference>
<feature type="compositionally biased region" description="Low complexity" evidence="1">
    <location>
        <begin position="154"/>
        <end position="176"/>
    </location>
</feature>
<proteinExistence type="predicted"/>
<dbReference type="Proteomes" id="UP000836402">
    <property type="component" value="Unassembled WGS sequence"/>
</dbReference>
<evidence type="ECO:0000256" key="1">
    <source>
        <dbReference type="SAM" id="MobiDB-lite"/>
    </source>
</evidence>
<evidence type="ECO:0000313" key="2">
    <source>
        <dbReference type="EMBL" id="CAD6937091.1"/>
    </source>
</evidence>
<accession>A0ABN7IXR0</accession>
<feature type="region of interest" description="Disordered" evidence="1">
    <location>
        <begin position="143"/>
        <end position="176"/>
    </location>
</feature>
<name>A0ABN7IXR0_9BASI</name>
<protein>
    <submittedName>
        <fullName evidence="2">Uncharacterized protein</fullName>
    </submittedName>
</protein>